<sequence>MRGYMFRNRWLALLFVGIVLASVTKVVGTGKGDGALDQAKQQIESQKAQADQFSSEHSDSASDDSVIYEFTPDEELIDSASGEDPTPSDAFGAEVNEDPEVVPSDELVIVMDDDAGATGQAE</sequence>
<dbReference type="EMBL" id="CP016591">
    <property type="protein sequence ID" value="ANY18756.1"/>
    <property type="molecule type" value="Genomic_DNA"/>
</dbReference>
<accession>A0A1B2A9C7</accession>
<dbReference type="RefSeq" id="WP_067675140.1">
    <property type="nucleotide sequence ID" value="NZ_CP016591.1"/>
</dbReference>
<feature type="compositionally biased region" description="Polar residues" evidence="1">
    <location>
        <begin position="40"/>
        <end position="49"/>
    </location>
</feature>
<dbReference type="KEGG" id="ado:A6F68_00221"/>
<dbReference type="Proteomes" id="UP000092932">
    <property type="component" value="Chromosome"/>
</dbReference>
<feature type="region of interest" description="Disordered" evidence="1">
    <location>
        <begin position="40"/>
        <end position="99"/>
    </location>
</feature>
<gene>
    <name evidence="2" type="ORF">A6F68_00221</name>
</gene>
<dbReference type="AlphaFoldDB" id="A0A1B2A9C7"/>
<proteinExistence type="predicted"/>
<name>A0A1B2A9C7_9SPHN</name>
<evidence type="ECO:0000256" key="1">
    <source>
        <dbReference type="SAM" id="MobiDB-lite"/>
    </source>
</evidence>
<evidence type="ECO:0000313" key="2">
    <source>
        <dbReference type="EMBL" id="ANY18756.1"/>
    </source>
</evidence>
<dbReference type="STRING" id="692370.A6F68_00221"/>
<keyword evidence="3" id="KW-1185">Reference proteome</keyword>
<protein>
    <submittedName>
        <fullName evidence="2">Uncharacterized protein</fullName>
    </submittedName>
</protein>
<evidence type="ECO:0000313" key="3">
    <source>
        <dbReference type="Proteomes" id="UP000092932"/>
    </source>
</evidence>
<organism evidence="2 3">
    <name type="scientific">Tsuneonella dongtanensis</name>
    <dbReference type="NCBI Taxonomy" id="692370"/>
    <lineage>
        <taxon>Bacteria</taxon>
        <taxon>Pseudomonadati</taxon>
        <taxon>Pseudomonadota</taxon>
        <taxon>Alphaproteobacteria</taxon>
        <taxon>Sphingomonadales</taxon>
        <taxon>Erythrobacteraceae</taxon>
        <taxon>Tsuneonella</taxon>
    </lineage>
</organism>
<dbReference type="OrthoDB" id="7392129at2"/>
<reference evidence="2 3" key="1">
    <citation type="submission" date="2016-07" db="EMBL/GenBank/DDBJ databases">
        <title>Complete genome sequence of Altererythrobacter dongtanensis KCTC 22672, a type strain with esterase isolated from tidal flat.</title>
        <authorList>
            <person name="Cheng H."/>
            <person name="Wu Y.-H."/>
            <person name="Zhou P."/>
            <person name="Huo Y.-Y."/>
            <person name="Wang C.-S."/>
            <person name="Xu X.-W."/>
        </authorList>
    </citation>
    <scope>NUCLEOTIDE SEQUENCE [LARGE SCALE GENOMIC DNA]</scope>
    <source>
        <strain evidence="2 3">KCTC 22672</strain>
    </source>
</reference>